<dbReference type="KEGG" id="obj:EIO64_06420"/>
<dbReference type="GeneID" id="89522172"/>
<gene>
    <name evidence="2" type="ORF">EIO64_06420</name>
</gene>
<keyword evidence="1" id="KW-1133">Transmembrane helix</keyword>
<dbReference type="AlphaFoldDB" id="A0A4D7AWZ4"/>
<evidence type="ECO:0008006" key="4">
    <source>
        <dbReference type="Google" id="ProtNLM"/>
    </source>
</evidence>
<evidence type="ECO:0000256" key="1">
    <source>
        <dbReference type="SAM" id="Phobius"/>
    </source>
</evidence>
<dbReference type="EMBL" id="CP034413">
    <property type="protein sequence ID" value="QCI58907.1"/>
    <property type="molecule type" value="Genomic_DNA"/>
</dbReference>
<protein>
    <recommendedName>
        <fullName evidence="4">DUF5668 domain-containing protein</fullName>
    </recommendedName>
</protein>
<evidence type="ECO:0000313" key="3">
    <source>
        <dbReference type="Proteomes" id="UP000298642"/>
    </source>
</evidence>
<keyword evidence="1" id="KW-0472">Membrane</keyword>
<sequence length="60" mass="6797">MRRIWLGFAWILFGILLVLVGFEPPALTILSWMRAYWAPVGLLCGIIGLVLVLLDNKNKD</sequence>
<proteinExistence type="predicted"/>
<organism evidence="2 3">
    <name type="scientific">Dysosmobacter welbionis</name>
    <dbReference type="NCBI Taxonomy" id="2093857"/>
    <lineage>
        <taxon>Bacteria</taxon>
        <taxon>Bacillati</taxon>
        <taxon>Bacillota</taxon>
        <taxon>Clostridia</taxon>
        <taxon>Eubacteriales</taxon>
        <taxon>Oscillospiraceae</taxon>
        <taxon>Dysosmobacter</taxon>
    </lineage>
</organism>
<keyword evidence="3" id="KW-1185">Reference proteome</keyword>
<evidence type="ECO:0000313" key="2">
    <source>
        <dbReference type="EMBL" id="QCI58907.1"/>
    </source>
</evidence>
<dbReference type="Proteomes" id="UP000298642">
    <property type="component" value="Chromosome"/>
</dbReference>
<name>A0A4D7AWZ4_9FIRM</name>
<dbReference type="RefSeq" id="WP_021748146.1">
    <property type="nucleotide sequence ID" value="NZ_CAUWCU010000012.1"/>
</dbReference>
<keyword evidence="1" id="KW-0812">Transmembrane</keyword>
<feature type="transmembrane region" description="Helical" evidence="1">
    <location>
        <begin position="37"/>
        <end position="54"/>
    </location>
</feature>
<reference evidence="3" key="1">
    <citation type="submission" date="2018-12" db="EMBL/GenBank/DDBJ databases">
        <title>Dusodibacter welbiota gen. nov., sp. nov., isolated from human faeces and emended description of the Oscillibacter genus.</title>
        <authorList>
            <person name="Le Roy T."/>
            <person name="Van der Smissen P."/>
            <person name="Delzenne N."/>
            <person name="Muccioli G."/>
            <person name="Collet J.F."/>
            <person name="Cani P.D."/>
        </authorList>
    </citation>
    <scope>NUCLEOTIDE SEQUENCE [LARGE SCALE GENOMIC DNA]</scope>
    <source>
        <strain evidence="3">J115</strain>
    </source>
</reference>
<accession>A0A4D7AWZ4</accession>